<accession>A0A2U1MWU9</accession>
<dbReference type="Proteomes" id="UP000245207">
    <property type="component" value="Unassembled WGS sequence"/>
</dbReference>
<organism evidence="1 2">
    <name type="scientific">Artemisia annua</name>
    <name type="common">Sweet wormwood</name>
    <dbReference type="NCBI Taxonomy" id="35608"/>
    <lineage>
        <taxon>Eukaryota</taxon>
        <taxon>Viridiplantae</taxon>
        <taxon>Streptophyta</taxon>
        <taxon>Embryophyta</taxon>
        <taxon>Tracheophyta</taxon>
        <taxon>Spermatophyta</taxon>
        <taxon>Magnoliopsida</taxon>
        <taxon>eudicotyledons</taxon>
        <taxon>Gunneridae</taxon>
        <taxon>Pentapetalae</taxon>
        <taxon>asterids</taxon>
        <taxon>campanulids</taxon>
        <taxon>Asterales</taxon>
        <taxon>Asteraceae</taxon>
        <taxon>Asteroideae</taxon>
        <taxon>Anthemideae</taxon>
        <taxon>Artemisiinae</taxon>
        <taxon>Artemisia</taxon>
    </lineage>
</organism>
<name>A0A2U1MWU9_ARTAN</name>
<dbReference type="OrthoDB" id="1809363at2759"/>
<keyword evidence="2" id="KW-1185">Reference proteome</keyword>
<sequence length="158" mass="17955">MQSSIENMMTRFDFEGNSGSLMFWENTGDGNSWSLKLAGQPSRSNQDHKGLKNYRKNCLRYGEVGPDTWVQHHCFAGQAAQTGVPHQRTNRDPNQFMGQLVVPVFRELRVQMILVGVIELVTLVPKQSHDADLDQIKRLLWSRDQVKGKSDPKTTCLP</sequence>
<evidence type="ECO:0000313" key="2">
    <source>
        <dbReference type="Proteomes" id="UP000245207"/>
    </source>
</evidence>
<reference evidence="1 2" key="1">
    <citation type="journal article" date="2018" name="Mol. Plant">
        <title>The genome of Artemisia annua provides insight into the evolution of Asteraceae family and artemisinin biosynthesis.</title>
        <authorList>
            <person name="Shen Q."/>
            <person name="Zhang L."/>
            <person name="Liao Z."/>
            <person name="Wang S."/>
            <person name="Yan T."/>
            <person name="Shi P."/>
            <person name="Liu M."/>
            <person name="Fu X."/>
            <person name="Pan Q."/>
            <person name="Wang Y."/>
            <person name="Lv Z."/>
            <person name="Lu X."/>
            <person name="Zhang F."/>
            <person name="Jiang W."/>
            <person name="Ma Y."/>
            <person name="Chen M."/>
            <person name="Hao X."/>
            <person name="Li L."/>
            <person name="Tang Y."/>
            <person name="Lv G."/>
            <person name="Zhou Y."/>
            <person name="Sun X."/>
            <person name="Brodelius P.E."/>
            <person name="Rose J.K.C."/>
            <person name="Tang K."/>
        </authorList>
    </citation>
    <scope>NUCLEOTIDE SEQUENCE [LARGE SCALE GENOMIC DNA]</scope>
    <source>
        <strain evidence="2">cv. Huhao1</strain>
        <tissue evidence="1">Leaf</tissue>
    </source>
</reference>
<protein>
    <submittedName>
        <fullName evidence="1">Uncharacterized protein</fullName>
    </submittedName>
</protein>
<dbReference type="EMBL" id="PKPP01004174">
    <property type="protein sequence ID" value="PWA65686.1"/>
    <property type="molecule type" value="Genomic_DNA"/>
</dbReference>
<comment type="caution">
    <text evidence="1">The sequence shown here is derived from an EMBL/GenBank/DDBJ whole genome shotgun (WGS) entry which is preliminary data.</text>
</comment>
<proteinExistence type="predicted"/>
<dbReference type="AlphaFoldDB" id="A0A2U1MWU9"/>
<gene>
    <name evidence="1" type="ORF">CTI12_AA307140</name>
</gene>
<evidence type="ECO:0000313" key="1">
    <source>
        <dbReference type="EMBL" id="PWA65686.1"/>
    </source>
</evidence>